<feature type="transmembrane region" description="Helical" evidence="2">
    <location>
        <begin position="91"/>
        <end position="111"/>
    </location>
</feature>
<feature type="transmembrane region" description="Helical" evidence="2">
    <location>
        <begin position="777"/>
        <end position="798"/>
    </location>
</feature>
<feature type="transmembrane region" description="Helical" evidence="2">
    <location>
        <begin position="159"/>
        <end position="176"/>
    </location>
</feature>
<dbReference type="InterPro" id="IPR045122">
    <property type="entry name" value="Csc1-like"/>
</dbReference>
<feature type="compositionally biased region" description="Basic residues" evidence="1">
    <location>
        <begin position="1169"/>
        <end position="1178"/>
    </location>
</feature>
<feature type="region of interest" description="Disordered" evidence="1">
    <location>
        <begin position="1338"/>
        <end position="1370"/>
    </location>
</feature>
<keyword evidence="2" id="KW-0472">Membrane</keyword>
<evidence type="ECO:0000313" key="3">
    <source>
        <dbReference type="EMBL" id="CAH0366236.1"/>
    </source>
</evidence>
<evidence type="ECO:0000313" key="4">
    <source>
        <dbReference type="Proteomes" id="UP000789595"/>
    </source>
</evidence>
<dbReference type="Proteomes" id="UP000789595">
    <property type="component" value="Unassembled WGS sequence"/>
</dbReference>
<evidence type="ECO:0000256" key="1">
    <source>
        <dbReference type="SAM" id="MobiDB-lite"/>
    </source>
</evidence>
<feature type="transmembrane region" description="Helical" evidence="2">
    <location>
        <begin position="637"/>
        <end position="661"/>
    </location>
</feature>
<keyword evidence="4" id="KW-1185">Reference proteome</keyword>
<feature type="transmembrane region" description="Helical" evidence="2">
    <location>
        <begin position="681"/>
        <end position="704"/>
    </location>
</feature>
<keyword evidence="2" id="KW-0812">Transmembrane</keyword>
<feature type="transmembrane region" description="Helical" evidence="2">
    <location>
        <begin position="542"/>
        <end position="561"/>
    </location>
</feature>
<feature type="transmembrane region" description="Helical" evidence="2">
    <location>
        <begin position="476"/>
        <end position="497"/>
    </location>
</feature>
<gene>
    <name evidence="3" type="ORF">PECAL_1P27160</name>
</gene>
<name>A0A8J2WY22_9STRA</name>
<feature type="compositionally biased region" description="Low complexity" evidence="1">
    <location>
        <begin position="1344"/>
        <end position="1355"/>
    </location>
</feature>
<dbReference type="PANTHER" id="PTHR13018">
    <property type="entry name" value="PROBABLE MEMBRANE PROTEIN DUF221-RELATED"/>
    <property type="match status" value="1"/>
</dbReference>
<accession>A0A8J2WY22</accession>
<protein>
    <submittedName>
        <fullName evidence="3">Uncharacterized protein</fullName>
    </submittedName>
</protein>
<feature type="transmembrane region" description="Helical" evidence="2">
    <location>
        <begin position="567"/>
        <end position="592"/>
    </location>
</feature>
<dbReference type="OrthoDB" id="197892at2759"/>
<proteinExistence type="predicted"/>
<dbReference type="EMBL" id="CAKKNE010000001">
    <property type="protein sequence ID" value="CAH0366236.1"/>
    <property type="molecule type" value="Genomic_DNA"/>
</dbReference>
<comment type="caution">
    <text evidence="3">The sequence shown here is derived from an EMBL/GenBank/DDBJ whole genome shotgun (WGS) entry which is preliminary data.</text>
</comment>
<feature type="region of interest" description="Disordered" evidence="1">
    <location>
        <begin position="1089"/>
        <end position="1201"/>
    </location>
</feature>
<sequence>MAAARRPSATAPARRTKTKLSLEDARKHFQAQLPHRIDAPNQALGFRKARQGEAISAETGKEAELYPLCSSTMLEELDSFGVGISLYFRQLLALFAVAALCALILLTSGLYNASTCDSDEIKDGSIDKGGRDLDYRQSGTSTGSAAGCLRKDLSVARNVAPDIAVCVIMLLAALIADKMRSRAKSHVDENAQTASDYTIVIRNPPRHIIDPENYRSFFEEHVNDAVVCVTIAKDNGLLMTLMAQRFGFKRDLAEFAKTNVEELGTVGRLIQPFVYGMGLLKTPKYAQDNLEKVEKQLKEYIQEHSRVTAPPTTVFDHQGPDGTWTPFRAEDCLQIKKAMDKNDDGVVKLDGVPFEVRWGSKATSKKMPTRPDTDMIQVNIKNDNTRIVRHREERVSEFDWHKPSRVYVTFETEAGMEHALETFETSGFRRMVSKYLGWESENTPEAFENVVLNVSRPVEPSEILWHTSHVRRSERWVRLTVSFGLTAALVVGVYYVSINIDDANSLALWVTFVNSALPVFLKAMQLMVEVHREYGDDQDSMFLKLLLSRWANTVIAAFIAYGRRSRLSATALSGVMSILLMDAFLLPVLRVFDVYDLFMRYVVGPRQPSQQDMNALWSGADWNIAERYTDIMKTLGVGLFYAAAVPYGLLVTAAALLTSFFVDHYCLLRLWAWKPDFDDQISRRAIGCIALLVFVHVLVAQYFFQNWGVYPTAAIENYCFDFTGSFMSRKEALRAGDCDATTISAGHCLSKFLVCAPSNAEDKPWERTSAQKLARRAYPIIGGFALAIAIWRLVGIVFKRCLKEFIWGTHSHDYDKQMPVGFRDLGDEMAISAYVPTVPHPVPGEPPLIAANITGLPDDFLPLPPGKPKEFYTICNRGYMGESPFGAVRDLAPAHMQSDFQGLLKDLLHDIFGEVQFWGKEGTTTGADHGTMSAADEAAALGGGVDATAAAPSPQGDDDDYGGYGGMGCVDPDAPTPKLPTPKAPSVFAQPPLPTPKAPSVFAQPAPPAPQPVSYARPAAPRPAQPAMPLPAVPRPPPAALPPGWQRMLTADGREYFDRSQQRKQLLDLAAEHAKLLSVLIADWAGDAGAAATPRDDGPAVRLPPIETRRPAPVDTGRHAHADLATPLPDLTPIATPRVDDAAAGPVSLWSRRKPLPAQVKATPARPKTPPRPKKSPRPKYSPLEPKPARPAAVPAPRDAVRRRLRADVAARLRASRASSSDLRVVELAGDDEPLTSPLVLRPGPPAAFAERSALVTPAPADEGPPTPAATVVTPPSSVDAEGWDPPTPEIPPRTALVAPMPLATKQTALVAPAPLVAHPAVVAPAPFVRAKPTALVAPAPEPSGSGHYRSGSGSFPTKMGVGRRRCATA</sequence>
<feature type="compositionally biased region" description="Basic and acidic residues" evidence="1">
    <location>
        <begin position="1107"/>
        <end position="1122"/>
    </location>
</feature>
<dbReference type="GO" id="GO:0005886">
    <property type="term" value="C:plasma membrane"/>
    <property type="evidence" value="ECO:0007669"/>
    <property type="project" value="TreeGrafter"/>
</dbReference>
<dbReference type="GO" id="GO:0005227">
    <property type="term" value="F:calcium-activated cation channel activity"/>
    <property type="evidence" value="ECO:0007669"/>
    <property type="project" value="InterPro"/>
</dbReference>
<dbReference type="PANTHER" id="PTHR13018:SF135">
    <property type="entry name" value="CSC1_OSCA1-LIKE 7TM REGION DOMAIN-CONTAINING PROTEIN"/>
    <property type="match status" value="1"/>
</dbReference>
<reference evidence="3" key="1">
    <citation type="submission" date="2021-11" db="EMBL/GenBank/DDBJ databases">
        <authorList>
            <consortium name="Genoscope - CEA"/>
            <person name="William W."/>
        </authorList>
    </citation>
    <scope>NUCLEOTIDE SEQUENCE</scope>
</reference>
<evidence type="ECO:0000256" key="2">
    <source>
        <dbReference type="SAM" id="Phobius"/>
    </source>
</evidence>
<feature type="transmembrane region" description="Helical" evidence="2">
    <location>
        <begin position="503"/>
        <end position="521"/>
    </location>
</feature>
<feature type="region of interest" description="Disordered" evidence="1">
    <location>
        <begin position="946"/>
        <end position="1025"/>
    </location>
</feature>
<organism evidence="3 4">
    <name type="scientific">Pelagomonas calceolata</name>
    <dbReference type="NCBI Taxonomy" id="35677"/>
    <lineage>
        <taxon>Eukaryota</taxon>
        <taxon>Sar</taxon>
        <taxon>Stramenopiles</taxon>
        <taxon>Ochrophyta</taxon>
        <taxon>Pelagophyceae</taxon>
        <taxon>Pelagomonadales</taxon>
        <taxon>Pelagomonadaceae</taxon>
        <taxon>Pelagomonas</taxon>
    </lineage>
</organism>
<keyword evidence="2" id="KW-1133">Transmembrane helix</keyword>
<feature type="compositionally biased region" description="Pro residues" evidence="1">
    <location>
        <begin position="974"/>
        <end position="983"/>
    </location>
</feature>